<accession>A0A4R6KK91</accession>
<gene>
    <name evidence="2" type="ORF">EV643_103312</name>
</gene>
<dbReference type="InterPro" id="IPR047142">
    <property type="entry name" value="OryJ/VirC-like"/>
</dbReference>
<comment type="caution">
    <text evidence="2">The sequence shown here is derived from an EMBL/GenBank/DDBJ whole genome shotgun (WGS) entry which is preliminary data.</text>
</comment>
<evidence type="ECO:0000259" key="1">
    <source>
        <dbReference type="Pfam" id="PF07883"/>
    </source>
</evidence>
<dbReference type="AlphaFoldDB" id="A0A4R6KK91"/>
<dbReference type="CDD" id="cd02231">
    <property type="entry name" value="cupin_BLL6423-like"/>
    <property type="match status" value="1"/>
</dbReference>
<feature type="domain" description="Cupin type-2" evidence="1">
    <location>
        <begin position="115"/>
        <end position="166"/>
    </location>
</feature>
<name>A0A4R6KK91_9ACTN</name>
<protein>
    <submittedName>
        <fullName evidence="2">Cupin domain</fullName>
    </submittedName>
</protein>
<dbReference type="PANTHER" id="PTHR36156">
    <property type="entry name" value="SLR2101 PROTEIN"/>
    <property type="match status" value="1"/>
</dbReference>
<evidence type="ECO:0000313" key="3">
    <source>
        <dbReference type="Proteomes" id="UP000295388"/>
    </source>
</evidence>
<keyword evidence="3" id="KW-1185">Reference proteome</keyword>
<reference evidence="2 3" key="1">
    <citation type="submission" date="2019-03" db="EMBL/GenBank/DDBJ databases">
        <title>Genomic Encyclopedia of Type Strains, Phase III (KMG-III): the genomes of soil and plant-associated and newly described type strains.</title>
        <authorList>
            <person name="Whitman W."/>
        </authorList>
    </citation>
    <scope>NUCLEOTIDE SEQUENCE [LARGE SCALE GENOMIC DNA]</scope>
    <source>
        <strain evidence="2 3">VKM Ac-2527</strain>
    </source>
</reference>
<dbReference type="PANTHER" id="PTHR36156:SF2">
    <property type="entry name" value="CUPIN TYPE-2 DOMAIN-CONTAINING PROTEIN"/>
    <property type="match status" value="1"/>
</dbReference>
<sequence>MIVTVDVDGRADYRERLVHRDVVLDESGRPAYLNSQLWGTPEGLPVVGSGVDPEEVTLPWFPEPGGVRFRFFTFQPMSNGEESAATHVSSGDESAEPSNFLDAYDSARPGKHISDSVDFVHVLSGEVVLELERREVLLRPGDVVIMRGTWHKWRNEGTQPCTVSSVMVGAKRHTSDDQSH</sequence>
<dbReference type="InterPro" id="IPR011051">
    <property type="entry name" value="RmlC_Cupin_sf"/>
</dbReference>
<dbReference type="InterPro" id="IPR014710">
    <property type="entry name" value="RmlC-like_jellyroll"/>
</dbReference>
<dbReference type="Pfam" id="PF07883">
    <property type="entry name" value="Cupin_2"/>
    <property type="match status" value="1"/>
</dbReference>
<evidence type="ECO:0000313" key="2">
    <source>
        <dbReference type="EMBL" id="TDO51573.1"/>
    </source>
</evidence>
<dbReference type="Gene3D" id="2.60.120.10">
    <property type="entry name" value="Jelly Rolls"/>
    <property type="match status" value="1"/>
</dbReference>
<organism evidence="2 3">
    <name type="scientific">Kribbella caucasensis</name>
    <dbReference type="NCBI Taxonomy" id="2512215"/>
    <lineage>
        <taxon>Bacteria</taxon>
        <taxon>Bacillati</taxon>
        <taxon>Actinomycetota</taxon>
        <taxon>Actinomycetes</taxon>
        <taxon>Propionibacteriales</taxon>
        <taxon>Kribbellaceae</taxon>
        <taxon>Kribbella</taxon>
    </lineage>
</organism>
<dbReference type="InterPro" id="IPR013096">
    <property type="entry name" value="Cupin_2"/>
</dbReference>
<dbReference type="Proteomes" id="UP000295388">
    <property type="component" value="Unassembled WGS sequence"/>
</dbReference>
<dbReference type="SUPFAM" id="SSF51182">
    <property type="entry name" value="RmlC-like cupins"/>
    <property type="match status" value="1"/>
</dbReference>
<dbReference type="OrthoDB" id="713485at2"/>
<proteinExistence type="predicted"/>
<dbReference type="RefSeq" id="WP_133799500.1">
    <property type="nucleotide sequence ID" value="NZ_SNWQ01000003.1"/>
</dbReference>
<dbReference type="EMBL" id="SNWQ01000003">
    <property type="protein sequence ID" value="TDO51573.1"/>
    <property type="molecule type" value="Genomic_DNA"/>
</dbReference>